<dbReference type="OrthoDB" id="4536940at2"/>
<dbReference type="InterPro" id="IPR009003">
    <property type="entry name" value="Peptidase_S1_PA"/>
</dbReference>
<protein>
    <recommendedName>
        <fullName evidence="6">Serine protease</fullName>
    </recommendedName>
</protein>
<keyword evidence="1" id="KW-0732">Signal</keyword>
<dbReference type="SUPFAM" id="SSF50494">
    <property type="entry name" value="Trypsin-like serine proteases"/>
    <property type="match status" value="1"/>
</dbReference>
<dbReference type="GeneID" id="93374583"/>
<organism evidence="3 4">
    <name type="scientific">Nocardia seriolae</name>
    <dbReference type="NCBI Taxonomy" id="37332"/>
    <lineage>
        <taxon>Bacteria</taxon>
        <taxon>Bacillati</taxon>
        <taxon>Actinomycetota</taxon>
        <taxon>Actinomycetes</taxon>
        <taxon>Mycobacteriales</taxon>
        <taxon>Nocardiaceae</taxon>
        <taxon>Nocardia</taxon>
    </lineage>
</organism>
<sequence length="232" mass="22612">MGIRTILAVAAVTLGASVTAAAGAHAAAPVPLGGGSGIVLGSNTACSLTTIGHDGAGRLVGLTAGHCAPAGTVVAAEKFPAAGPLGTVAFSTDGSGLDYAVIEFDADKVAPVRTVGATTIAGLAPAPGPGAQVCTDGRTTGFNCSLNWGPFADVSLDQTCSNHGDSGGPVTAGDRLVGMLQGMLIGADGVRFDLPCLTAAFPIHSPTYYRPIDQILAAVNASGGPGSGYQPI</sequence>
<evidence type="ECO:0008006" key="6">
    <source>
        <dbReference type="Google" id="ProtNLM"/>
    </source>
</evidence>
<evidence type="ECO:0000256" key="1">
    <source>
        <dbReference type="SAM" id="SignalP"/>
    </source>
</evidence>
<name>A0A0B8NCG1_9NOCA</name>
<reference evidence="2 5" key="3">
    <citation type="submission" date="2016-10" db="EMBL/GenBank/DDBJ databases">
        <title>Genome sequence of Nocardia seriolae strain EM150506, isolated from Anguila japonica.</title>
        <authorList>
            <person name="Han H.-J."/>
        </authorList>
    </citation>
    <scope>NUCLEOTIDE SEQUENCE [LARGE SCALE GENOMIC DNA]</scope>
    <source>
        <strain evidence="2 5">EM150506</strain>
    </source>
</reference>
<proteinExistence type="predicted"/>
<feature type="chain" id="PRO_5014509449" description="Serine protease" evidence="1">
    <location>
        <begin position="27"/>
        <end position="232"/>
    </location>
</feature>
<gene>
    <name evidence="2" type="ORF">NS506_05040</name>
    <name evidence="3" type="ORF">NSK11_contig00023-0003</name>
</gene>
<dbReference type="CDD" id="cd21112">
    <property type="entry name" value="alphaLP-like"/>
    <property type="match status" value="1"/>
</dbReference>
<evidence type="ECO:0000313" key="2">
    <source>
        <dbReference type="EMBL" id="APA99086.1"/>
    </source>
</evidence>
<evidence type="ECO:0000313" key="5">
    <source>
        <dbReference type="Proteomes" id="UP000180166"/>
    </source>
</evidence>
<dbReference type="Proteomes" id="UP000037179">
    <property type="component" value="Unassembled WGS sequence"/>
</dbReference>
<accession>A0A0B8NCG1</accession>
<evidence type="ECO:0000313" key="3">
    <source>
        <dbReference type="EMBL" id="GAP27754.1"/>
    </source>
</evidence>
<dbReference type="EMBL" id="CP017839">
    <property type="protein sequence ID" value="APA99086.1"/>
    <property type="molecule type" value="Genomic_DNA"/>
</dbReference>
<evidence type="ECO:0000313" key="4">
    <source>
        <dbReference type="Proteomes" id="UP000037179"/>
    </source>
</evidence>
<reference evidence="4" key="1">
    <citation type="submission" date="2015-07" db="EMBL/GenBank/DDBJ databases">
        <title>Nocardia seriolae U-1 whole genome shotgun sequence.</title>
        <authorList>
            <person name="Imajoh M."/>
            <person name="Fukumoto Y."/>
            <person name="Sukeda M."/>
            <person name="Yamane J."/>
            <person name="Yamasaki K."/>
            <person name="Shimizu M."/>
            <person name="Ohnishi K."/>
            <person name="Oshima S."/>
        </authorList>
    </citation>
    <scope>NUCLEOTIDE SEQUENCE [LARGE SCALE GENOMIC DNA]</scope>
    <source>
        <strain evidence="4">U-1</strain>
    </source>
</reference>
<dbReference type="EMBL" id="BBYQ01000023">
    <property type="protein sequence ID" value="GAP27754.1"/>
    <property type="molecule type" value="Genomic_DNA"/>
</dbReference>
<reference evidence="3 4" key="2">
    <citation type="journal article" date="2016" name="Genome Announc.">
        <title>Draft Genome Sequence of Erythromycin- and Oxytetracycline-Sensitive Nocardia seriolae Strain U-1 (NBRC 110359).</title>
        <authorList>
            <person name="Imajoh M."/>
            <person name="Sukeda M."/>
            <person name="Shimizu M."/>
            <person name="Yamane J."/>
            <person name="Ohnishi K."/>
            <person name="Oshima S."/>
        </authorList>
    </citation>
    <scope>NUCLEOTIDE SEQUENCE [LARGE SCALE GENOMIC DNA]</scope>
    <source>
        <strain evidence="3 4">U-1</strain>
    </source>
</reference>
<dbReference type="KEGG" id="nsr:NS506_05040"/>
<keyword evidence="4" id="KW-1185">Reference proteome</keyword>
<dbReference type="Proteomes" id="UP000180166">
    <property type="component" value="Chromosome"/>
</dbReference>
<feature type="signal peptide" evidence="1">
    <location>
        <begin position="1"/>
        <end position="26"/>
    </location>
</feature>
<dbReference type="InterPro" id="IPR043504">
    <property type="entry name" value="Peptidase_S1_PA_chymotrypsin"/>
</dbReference>
<dbReference type="RefSeq" id="WP_033086714.1">
    <property type="nucleotide sequence ID" value="NZ_AP017900.1"/>
</dbReference>
<dbReference type="AlphaFoldDB" id="A0A0B8NCG1"/>
<dbReference type="Gene3D" id="2.40.10.10">
    <property type="entry name" value="Trypsin-like serine proteases"/>
    <property type="match status" value="2"/>
</dbReference>